<feature type="modified residue" description="4-aspartylphosphate" evidence="17">
    <location>
        <position position="70"/>
    </location>
</feature>
<dbReference type="PROSITE" id="PS50045">
    <property type="entry name" value="SIGMA54_INTERACT_4"/>
    <property type="match status" value="1"/>
</dbReference>
<dbReference type="FunFam" id="3.40.50.300:FF:000006">
    <property type="entry name" value="DNA-binding transcriptional regulator NtrC"/>
    <property type="match status" value="1"/>
</dbReference>
<evidence type="ECO:0000259" key="19">
    <source>
        <dbReference type="PROSITE" id="PS50110"/>
    </source>
</evidence>
<organism evidence="20 21">
    <name type="scientific">Mesorhizobium opportunistum (strain LMG 24607 / HAMBI 3007 / WSM2075)</name>
    <dbReference type="NCBI Taxonomy" id="536019"/>
    <lineage>
        <taxon>Bacteria</taxon>
        <taxon>Pseudomonadati</taxon>
        <taxon>Pseudomonadota</taxon>
        <taxon>Alphaproteobacteria</taxon>
        <taxon>Hyphomicrobiales</taxon>
        <taxon>Phyllobacteriaceae</taxon>
        <taxon>Mesorhizobium</taxon>
    </lineage>
</organism>
<dbReference type="KEGG" id="mop:Mesop_1945"/>
<dbReference type="AlphaFoldDB" id="F7Y954"/>
<dbReference type="InterPro" id="IPR025662">
    <property type="entry name" value="Sigma_54_int_dom_ATP-bd_1"/>
</dbReference>
<dbReference type="Pfam" id="PF00158">
    <property type="entry name" value="Sigma54_activat"/>
    <property type="match status" value="1"/>
</dbReference>
<evidence type="ECO:0000256" key="8">
    <source>
        <dbReference type="ARBA" id="ARBA00023012"/>
    </source>
</evidence>
<dbReference type="GO" id="GO:0006355">
    <property type="term" value="P:regulation of DNA-templated transcription"/>
    <property type="evidence" value="ECO:0007669"/>
    <property type="project" value="InterPro"/>
</dbReference>
<dbReference type="InterPro" id="IPR025944">
    <property type="entry name" value="Sigma_54_int_dom_CS"/>
</dbReference>
<dbReference type="eggNOG" id="COG2204">
    <property type="taxonomic scope" value="Bacteria"/>
</dbReference>
<dbReference type="PANTHER" id="PTHR32071">
    <property type="entry name" value="TRANSCRIPTIONAL REGULATORY PROTEIN"/>
    <property type="match status" value="1"/>
</dbReference>
<evidence type="ECO:0000313" key="21">
    <source>
        <dbReference type="Proteomes" id="UP000001623"/>
    </source>
</evidence>
<dbReference type="GO" id="GO:0005524">
    <property type="term" value="F:ATP binding"/>
    <property type="evidence" value="ECO:0007669"/>
    <property type="project" value="UniProtKB-KW"/>
</dbReference>
<dbReference type="STRING" id="536019.Mesop_1945"/>
<dbReference type="Gene3D" id="1.10.8.60">
    <property type="match status" value="1"/>
</dbReference>
<evidence type="ECO:0000256" key="9">
    <source>
        <dbReference type="ARBA" id="ARBA00023015"/>
    </source>
</evidence>
<dbReference type="EMBL" id="CP002279">
    <property type="protein sequence ID" value="AEH86426.1"/>
    <property type="molecule type" value="Genomic_DNA"/>
</dbReference>
<dbReference type="Pfam" id="PF00072">
    <property type="entry name" value="Response_reg"/>
    <property type="match status" value="1"/>
</dbReference>
<sequence>MIHGDFGRGQLKTVMTGSILIVDDDPVQRRLLEAAVTRFGHTAIVADGGAAGLEVLDGPGTRDVSVVILDLVMPGLDGIGVLKAMRERDISVPVIVQTAQGGIETVVSAMRHGAFDFVVKPASPDRLQAAIANALKVEAVEGEVKRTSRKRGGLLTFKDMITHSPAMDRVIRLGQKAAASNIPILIEGESGVGKELVARAIQGSGDRRSKPFVTVNCGAIPDNLVESILFGHEKGSFTGATDKHTGKFVEAHSGTLFLDEIGDLPLDVQVKLLRAVQDGEVDPVGGRATVRVDIRLISATHRNLLQQVKDGKFREDLFYRLNVYPIFVPPLRDRRDDIPHLVRHFMEKVAPADPRHRLTGISAAALAVLQAYDWPGNIRQLENAVFRASVLCEGDVLTVDDFPQIRAQVEGTVNLGTDGDQEADGLAPPPLEPRDEDVVPGDAVAASVHDQAVRTQPRFGTVRALDERGNVRALADVELEMIKLAIDHYNGQMSEVARRLGIGRSTLYRKLKEYGIDPETGRIDRLAS</sequence>
<dbReference type="Gene3D" id="1.10.10.60">
    <property type="entry name" value="Homeodomain-like"/>
    <property type="match status" value="1"/>
</dbReference>
<keyword evidence="5 17" id="KW-0597">Phosphoprotein</keyword>
<keyword evidence="11" id="KW-0010">Activator</keyword>
<evidence type="ECO:0000256" key="13">
    <source>
        <dbReference type="ARBA" id="ARBA00023231"/>
    </source>
</evidence>
<keyword evidence="13" id="KW-0535">Nitrogen fixation</keyword>
<evidence type="ECO:0000256" key="7">
    <source>
        <dbReference type="ARBA" id="ARBA00022840"/>
    </source>
</evidence>
<dbReference type="Gene3D" id="3.40.50.300">
    <property type="entry name" value="P-loop containing nucleotide triphosphate hydrolases"/>
    <property type="match status" value="1"/>
</dbReference>
<evidence type="ECO:0000259" key="18">
    <source>
        <dbReference type="PROSITE" id="PS50045"/>
    </source>
</evidence>
<comment type="subcellular location">
    <subcellularLocation>
        <location evidence="1">Cytoplasm</location>
    </subcellularLocation>
</comment>
<dbReference type="PROSITE" id="PS00688">
    <property type="entry name" value="SIGMA54_INTERACT_3"/>
    <property type="match status" value="1"/>
</dbReference>
<dbReference type="CDD" id="cd00156">
    <property type="entry name" value="REC"/>
    <property type="match status" value="1"/>
</dbReference>
<dbReference type="SMART" id="SM00448">
    <property type="entry name" value="REC"/>
    <property type="match status" value="1"/>
</dbReference>
<keyword evidence="12" id="KW-0804">Transcription</keyword>
<comment type="function">
    <text evidence="16">Member of the two-component regulatory system NtrB/NtrC, which controls expression of the nitrogen-regulated (ntr) genes in response to nitrogen limitation. Phosphorylated NtrC binds directly to DNA and stimulates the formation of open promoter-sigma54-RNA polymerase complexes.</text>
</comment>
<dbReference type="Proteomes" id="UP000001623">
    <property type="component" value="Chromosome"/>
</dbReference>
<feature type="domain" description="Sigma-54 factor interaction" evidence="18">
    <location>
        <begin position="160"/>
        <end position="390"/>
    </location>
</feature>
<evidence type="ECO:0000256" key="17">
    <source>
        <dbReference type="PROSITE-ProRule" id="PRU00169"/>
    </source>
</evidence>
<dbReference type="InterPro" id="IPR011006">
    <property type="entry name" value="CheY-like_superfamily"/>
</dbReference>
<gene>
    <name evidence="20" type="ordered locus">Mesop_1945</name>
</gene>
<keyword evidence="9" id="KW-0805">Transcription regulation</keyword>
<evidence type="ECO:0000256" key="14">
    <source>
        <dbReference type="ARBA" id="ARBA00029881"/>
    </source>
</evidence>
<name>F7Y954_MESOW</name>
<dbReference type="Pfam" id="PF02954">
    <property type="entry name" value="HTH_8"/>
    <property type="match status" value="1"/>
</dbReference>
<reference evidence="20 21" key="1">
    <citation type="submission" date="2010-10" db="EMBL/GenBank/DDBJ databases">
        <title>Complete sequence of Mesorhizobium opportunistum WSM2075.</title>
        <authorList>
            <consortium name="US DOE Joint Genome Institute"/>
            <person name="Lucas S."/>
            <person name="Copeland A."/>
            <person name="Lapidus A."/>
            <person name="Cheng J.-F."/>
            <person name="Bruce D."/>
            <person name="Goodwin L."/>
            <person name="Pitluck S."/>
            <person name="Chertkov O."/>
            <person name="Misra M."/>
            <person name="Detter J.C."/>
            <person name="Han C."/>
            <person name="Tapia R."/>
            <person name="Land M."/>
            <person name="Hauser L."/>
            <person name="Kyrpides N."/>
            <person name="Ovchinnikova G."/>
            <person name="Mavrommatis K.M."/>
            <person name="Tiwari R.P."/>
            <person name="Howieson J.G."/>
            <person name="O'Hara G.W."/>
            <person name="Nandasena K.G."/>
            <person name="Woyke T."/>
        </authorList>
    </citation>
    <scope>NUCLEOTIDE SEQUENCE [LARGE SCALE GENOMIC DNA]</scope>
    <source>
        <strain evidence="21">LMG 24607 / HAMBI 3007 / WSM2075</strain>
    </source>
</reference>
<keyword evidence="6" id="KW-0547">Nucleotide-binding</keyword>
<dbReference type="PANTHER" id="PTHR32071:SF95">
    <property type="entry name" value="DNA-BINDING TRANSCRIPTIONAL REGULATOR NTRC"/>
    <property type="match status" value="1"/>
</dbReference>
<keyword evidence="3" id="KW-0963">Cytoplasm</keyword>
<keyword evidence="4" id="KW-0678">Repressor</keyword>
<dbReference type="InterPro" id="IPR003593">
    <property type="entry name" value="AAA+_ATPase"/>
</dbReference>
<evidence type="ECO:0000256" key="10">
    <source>
        <dbReference type="ARBA" id="ARBA00023125"/>
    </source>
</evidence>
<proteinExistence type="predicted"/>
<dbReference type="SUPFAM" id="SSF52172">
    <property type="entry name" value="CheY-like"/>
    <property type="match status" value="1"/>
</dbReference>
<dbReference type="SMART" id="SM00382">
    <property type="entry name" value="AAA"/>
    <property type="match status" value="1"/>
</dbReference>
<evidence type="ECO:0000256" key="16">
    <source>
        <dbReference type="ARBA" id="ARBA00043886"/>
    </source>
</evidence>
<dbReference type="PROSITE" id="PS50110">
    <property type="entry name" value="RESPONSE_REGULATORY"/>
    <property type="match status" value="1"/>
</dbReference>
<feature type="domain" description="Response regulatory" evidence="19">
    <location>
        <begin position="18"/>
        <end position="135"/>
    </location>
</feature>
<evidence type="ECO:0000256" key="6">
    <source>
        <dbReference type="ARBA" id="ARBA00022741"/>
    </source>
</evidence>
<dbReference type="InterPro" id="IPR058031">
    <property type="entry name" value="AAA_lid_NorR"/>
</dbReference>
<dbReference type="Pfam" id="PF25601">
    <property type="entry name" value="AAA_lid_14"/>
    <property type="match status" value="1"/>
</dbReference>
<dbReference type="HOGENOM" id="CLU_000445_0_6_5"/>
<keyword evidence="7" id="KW-0067">ATP-binding</keyword>
<evidence type="ECO:0000256" key="1">
    <source>
        <dbReference type="ARBA" id="ARBA00004496"/>
    </source>
</evidence>
<evidence type="ECO:0000256" key="15">
    <source>
        <dbReference type="ARBA" id="ARBA00031910"/>
    </source>
</evidence>
<dbReference type="InterPro" id="IPR027417">
    <property type="entry name" value="P-loop_NTPase"/>
</dbReference>
<evidence type="ECO:0000313" key="20">
    <source>
        <dbReference type="EMBL" id="AEH86426.1"/>
    </source>
</evidence>
<evidence type="ECO:0000256" key="4">
    <source>
        <dbReference type="ARBA" id="ARBA00022491"/>
    </source>
</evidence>
<dbReference type="GO" id="GO:0000160">
    <property type="term" value="P:phosphorelay signal transduction system"/>
    <property type="evidence" value="ECO:0007669"/>
    <property type="project" value="UniProtKB-KW"/>
</dbReference>
<keyword evidence="10" id="KW-0238">DNA-binding</keyword>
<dbReference type="PRINTS" id="PR01590">
    <property type="entry name" value="HTHFIS"/>
</dbReference>
<protein>
    <recommendedName>
        <fullName evidence="2">DNA-binding transcriptional regulator NtrC</fullName>
    </recommendedName>
    <alternativeName>
        <fullName evidence="14">Nitrogen regulation protein NR(I)</fullName>
    </alternativeName>
    <alternativeName>
        <fullName evidence="15">Nitrogen regulator I</fullName>
    </alternativeName>
</protein>
<dbReference type="SUPFAM" id="SSF52540">
    <property type="entry name" value="P-loop containing nucleoside triphosphate hydrolases"/>
    <property type="match status" value="1"/>
</dbReference>
<evidence type="ECO:0000256" key="2">
    <source>
        <dbReference type="ARBA" id="ARBA00019059"/>
    </source>
</evidence>
<dbReference type="SUPFAM" id="SSF46689">
    <property type="entry name" value="Homeodomain-like"/>
    <property type="match status" value="1"/>
</dbReference>
<evidence type="ECO:0000256" key="5">
    <source>
        <dbReference type="ARBA" id="ARBA00022553"/>
    </source>
</evidence>
<evidence type="ECO:0000256" key="3">
    <source>
        <dbReference type="ARBA" id="ARBA00022490"/>
    </source>
</evidence>
<dbReference type="PROSITE" id="PS00675">
    <property type="entry name" value="SIGMA54_INTERACT_1"/>
    <property type="match status" value="1"/>
</dbReference>
<keyword evidence="8" id="KW-0902">Two-component regulatory system</keyword>
<evidence type="ECO:0000256" key="12">
    <source>
        <dbReference type="ARBA" id="ARBA00023163"/>
    </source>
</evidence>
<dbReference type="CDD" id="cd00009">
    <property type="entry name" value="AAA"/>
    <property type="match status" value="1"/>
</dbReference>
<dbReference type="GO" id="GO:0005737">
    <property type="term" value="C:cytoplasm"/>
    <property type="evidence" value="ECO:0007669"/>
    <property type="project" value="UniProtKB-SubCell"/>
</dbReference>
<dbReference type="Gene3D" id="3.40.50.2300">
    <property type="match status" value="1"/>
</dbReference>
<dbReference type="InterPro" id="IPR002197">
    <property type="entry name" value="HTH_Fis"/>
</dbReference>
<dbReference type="InterPro" id="IPR009057">
    <property type="entry name" value="Homeodomain-like_sf"/>
</dbReference>
<evidence type="ECO:0000256" key="11">
    <source>
        <dbReference type="ARBA" id="ARBA00023159"/>
    </source>
</evidence>
<dbReference type="InterPro" id="IPR001789">
    <property type="entry name" value="Sig_transdc_resp-reg_receiver"/>
</dbReference>
<accession>F7Y954</accession>
<dbReference type="InterPro" id="IPR002078">
    <property type="entry name" value="Sigma_54_int"/>
</dbReference>
<dbReference type="GO" id="GO:0043565">
    <property type="term" value="F:sequence-specific DNA binding"/>
    <property type="evidence" value="ECO:0007669"/>
    <property type="project" value="InterPro"/>
</dbReference>